<accession>A0A919NUG3</accession>
<dbReference type="Gene3D" id="2.60.40.1120">
    <property type="entry name" value="Carboxypeptidase-like, regulatory domain"/>
    <property type="match status" value="1"/>
</dbReference>
<dbReference type="RefSeq" id="WP_203812037.1">
    <property type="nucleotide sequence ID" value="NZ_BOMY01000043.1"/>
</dbReference>
<dbReference type="SUPFAM" id="SSF49478">
    <property type="entry name" value="Cna protein B-type domain"/>
    <property type="match status" value="1"/>
</dbReference>
<reference evidence="1" key="1">
    <citation type="submission" date="2021-01" db="EMBL/GenBank/DDBJ databases">
        <title>Whole genome shotgun sequence of Actinoplanes tereljensis NBRC 105297.</title>
        <authorList>
            <person name="Komaki H."/>
            <person name="Tamura T."/>
        </authorList>
    </citation>
    <scope>NUCLEOTIDE SEQUENCE</scope>
    <source>
        <strain evidence="1">NBRC 105297</strain>
    </source>
</reference>
<dbReference type="AlphaFoldDB" id="A0A919NUG3"/>
<organism evidence="1 2">
    <name type="scientific">Paractinoplanes tereljensis</name>
    <dbReference type="NCBI Taxonomy" id="571912"/>
    <lineage>
        <taxon>Bacteria</taxon>
        <taxon>Bacillati</taxon>
        <taxon>Actinomycetota</taxon>
        <taxon>Actinomycetes</taxon>
        <taxon>Micromonosporales</taxon>
        <taxon>Micromonosporaceae</taxon>
        <taxon>Paractinoplanes</taxon>
    </lineage>
</organism>
<dbReference type="Pfam" id="PF07210">
    <property type="entry name" value="DUF1416"/>
    <property type="match status" value="1"/>
</dbReference>
<proteinExistence type="predicted"/>
<protein>
    <recommendedName>
        <fullName evidence="3">DUF1416 domain-containing protein</fullName>
    </recommendedName>
</protein>
<evidence type="ECO:0000313" key="2">
    <source>
        <dbReference type="Proteomes" id="UP000623608"/>
    </source>
</evidence>
<comment type="caution">
    <text evidence="1">The sequence shown here is derived from an EMBL/GenBank/DDBJ whole genome shotgun (WGS) entry which is preliminary data.</text>
</comment>
<evidence type="ECO:0000313" key="1">
    <source>
        <dbReference type="EMBL" id="GIF24164.1"/>
    </source>
</evidence>
<dbReference type="EMBL" id="BOMY01000043">
    <property type="protein sequence ID" value="GIF24164.1"/>
    <property type="molecule type" value="Genomic_DNA"/>
</dbReference>
<sequence>MTSPNIAAGCAAPDQSAPLPASVDLEKETVITGFVNNADGEAVGGAYVRLLDSSGEFTAEVVTSPEGVFRFFAAPGSWTLRALSRAGNGELTVDVTRGVNEVALSVAAA</sequence>
<dbReference type="Proteomes" id="UP000623608">
    <property type="component" value="Unassembled WGS sequence"/>
</dbReference>
<dbReference type="InterPro" id="IPR010814">
    <property type="entry name" value="DUF1416"/>
</dbReference>
<gene>
    <name evidence="1" type="primary">sseC2</name>
    <name evidence="1" type="ORF">Ate02nite_68940</name>
</gene>
<evidence type="ECO:0008006" key="3">
    <source>
        <dbReference type="Google" id="ProtNLM"/>
    </source>
</evidence>
<keyword evidence="2" id="KW-1185">Reference proteome</keyword>
<name>A0A919NUG3_9ACTN</name>